<dbReference type="GO" id="GO:0006313">
    <property type="term" value="P:DNA transposition"/>
    <property type="evidence" value="ECO:0007669"/>
    <property type="project" value="InterPro"/>
</dbReference>
<dbReference type="Gene3D" id="3.30.420.10">
    <property type="entry name" value="Ribonuclease H-like superfamily/Ribonuclease H"/>
    <property type="match status" value="1"/>
</dbReference>
<gene>
    <name evidence="7" type="ORF">A5810_003008</name>
</gene>
<accession>A0A242B197</accession>
<dbReference type="NCBIfam" id="NF033563">
    <property type="entry name" value="transpos_IS30"/>
    <property type="match status" value="1"/>
</dbReference>
<evidence type="ECO:0000259" key="6">
    <source>
        <dbReference type="PROSITE" id="PS50994"/>
    </source>
</evidence>
<evidence type="ECO:0000256" key="3">
    <source>
        <dbReference type="ARBA" id="ARBA00022578"/>
    </source>
</evidence>
<proteinExistence type="inferred from homology"/>
<dbReference type="GO" id="GO:0004803">
    <property type="term" value="F:transposase activity"/>
    <property type="evidence" value="ECO:0007669"/>
    <property type="project" value="InterPro"/>
</dbReference>
<protein>
    <recommendedName>
        <fullName evidence="6">Integrase catalytic domain-containing protein</fullName>
    </recommendedName>
</protein>
<dbReference type="PANTHER" id="PTHR10948">
    <property type="entry name" value="TRANSPOSASE"/>
    <property type="match status" value="1"/>
</dbReference>
<dbReference type="InterPro" id="IPR051917">
    <property type="entry name" value="Transposase-Integrase"/>
</dbReference>
<dbReference type="GO" id="GO:0005829">
    <property type="term" value="C:cytosol"/>
    <property type="evidence" value="ECO:0007669"/>
    <property type="project" value="TreeGrafter"/>
</dbReference>
<comment type="similarity">
    <text evidence="2">Belongs to the transposase IS30 family.</text>
</comment>
<dbReference type="EMBL" id="NGKW01000017">
    <property type="protein sequence ID" value="OTN86638.1"/>
    <property type="molecule type" value="Genomic_DNA"/>
</dbReference>
<evidence type="ECO:0000256" key="2">
    <source>
        <dbReference type="ARBA" id="ARBA00006363"/>
    </source>
</evidence>
<keyword evidence="5" id="KW-0233">DNA recombination</keyword>
<sequence length="334" mass="39080">MKQLTLKERNYIEFALTLDTPISKIALYLGRDRSTIYREIKRNSMPKGKKSTLAQYPYQATSANNCAKFRKRKVVTKTKATKGLIKRILHYLNLKFSPEQIVHGVPNINVSVGTIYNWIDKQIIPFDKKKLRLKGKRVRKRKEAGRLLSRPDSSWFIQHSIDNRPIECKHRIEFGHWEADSVLSRRGSNAAIATFIERKTRQYFAFKMPDKTSHSMYQAIKRLIKLYPSAIKSITCDRGIEFINQTYVGKLEKKGIKIYIAHAYSPQERGSNENHNGLLREYFPKGVDFQNVSQKELNQAVHAINNRPRKTLNWKTATDRFQKEIQRKKRKKLV</sequence>
<evidence type="ECO:0000313" key="7">
    <source>
        <dbReference type="EMBL" id="OTN86638.1"/>
    </source>
</evidence>
<evidence type="ECO:0000256" key="1">
    <source>
        <dbReference type="ARBA" id="ARBA00002190"/>
    </source>
</evidence>
<dbReference type="Pfam" id="PF00665">
    <property type="entry name" value="rve"/>
    <property type="match status" value="1"/>
</dbReference>
<dbReference type="InterPro" id="IPR036397">
    <property type="entry name" value="RNaseH_sf"/>
</dbReference>
<organism evidence="7 8">
    <name type="scientific">Enterococcus faecium</name>
    <name type="common">Streptococcus faecium</name>
    <dbReference type="NCBI Taxonomy" id="1352"/>
    <lineage>
        <taxon>Bacteria</taxon>
        <taxon>Bacillati</taxon>
        <taxon>Bacillota</taxon>
        <taxon>Bacilli</taxon>
        <taxon>Lactobacillales</taxon>
        <taxon>Enterococcaceae</taxon>
        <taxon>Enterococcus</taxon>
    </lineage>
</organism>
<dbReference type="InterPro" id="IPR025246">
    <property type="entry name" value="IS30-like_HTH"/>
</dbReference>
<dbReference type="GO" id="GO:0003677">
    <property type="term" value="F:DNA binding"/>
    <property type="evidence" value="ECO:0007669"/>
    <property type="project" value="UniProtKB-KW"/>
</dbReference>
<keyword evidence="3" id="KW-0815">Transposition</keyword>
<dbReference type="InterPro" id="IPR053392">
    <property type="entry name" value="Transposase_IS30-like"/>
</dbReference>
<dbReference type="PROSITE" id="PS01043">
    <property type="entry name" value="TRANSPOSASE_IS30"/>
    <property type="match status" value="1"/>
</dbReference>
<comment type="caution">
    <text evidence="7">The sequence shown here is derived from an EMBL/GenBank/DDBJ whole genome shotgun (WGS) entry which is preliminary data.</text>
</comment>
<name>A0A242B197_ENTFC</name>
<dbReference type="AlphaFoldDB" id="A0A242B197"/>
<feature type="domain" description="Integrase catalytic" evidence="6">
    <location>
        <begin position="161"/>
        <end position="325"/>
    </location>
</feature>
<dbReference type="InterPro" id="IPR001584">
    <property type="entry name" value="Integrase_cat-core"/>
</dbReference>
<dbReference type="GO" id="GO:0015074">
    <property type="term" value="P:DNA integration"/>
    <property type="evidence" value="ECO:0007669"/>
    <property type="project" value="InterPro"/>
</dbReference>
<dbReference type="InterPro" id="IPR001598">
    <property type="entry name" value="Transposase_IS30_CS"/>
</dbReference>
<evidence type="ECO:0000313" key="8">
    <source>
        <dbReference type="Proteomes" id="UP000194885"/>
    </source>
</evidence>
<dbReference type="PROSITE" id="PS50994">
    <property type="entry name" value="INTEGRASE"/>
    <property type="match status" value="1"/>
</dbReference>
<dbReference type="InterPro" id="IPR012337">
    <property type="entry name" value="RNaseH-like_sf"/>
</dbReference>
<comment type="function">
    <text evidence="1">Required for the transposition of the insertion element.</text>
</comment>
<evidence type="ECO:0000256" key="4">
    <source>
        <dbReference type="ARBA" id="ARBA00023125"/>
    </source>
</evidence>
<dbReference type="Pfam" id="PF13936">
    <property type="entry name" value="HTH_38"/>
    <property type="match status" value="1"/>
</dbReference>
<dbReference type="Proteomes" id="UP000194885">
    <property type="component" value="Unassembled WGS sequence"/>
</dbReference>
<keyword evidence="4" id="KW-0238">DNA-binding</keyword>
<reference evidence="7 8" key="1">
    <citation type="submission" date="2017-05" db="EMBL/GenBank/DDBJ databases">
        <title>The Genome Sequence of Enterococcus faecium 7H8_DIV0219.</title>
        <authorList>
            <consortium name="The Broad Institute Genomics Platform"/>
            <consortium name="The Broad Institute Genomic Center for Infectious Diseases"/>
            <person name="Earl A."/>
            <person name="Manson A."/>
            <person name="Schwartman J."/>
            <person name="Gilmore M."/>
            <person name="Abouelleil A."/>
            <person name="Cao P."/>
            <person name="Chapman S."/>
            <person name="Cusick C."/>
            <person name="Shea T."/>
            <person name="Young S."/>
            <person name="Neafsey D."/>
            <person name="Nusbaum C."/>
            <person name="Birren B."/>
        </authorList>
    </citation>
    <scope>NUCLEOTIDE SEQUENCE [LARGE SCALE GENOMIC DNA]</scope>
    <source>
        <strain evidence="7 8">7H8_DIV0219</strain>
    </source>
</reference>
<dbReference type="PANTHER" id="PTHR10948:SF23">
    <property type="entry name" value="TRANSPOSASE INSI FOR INSERTION SEQUENCE ELEMENT IS30A-RELATED"/>
    <property type="match status" value="1"/>
</dbReference>
<evidence type="ECO:0000256" key="5">
    <source>
        <dbReference type="ARBA" id="ARBA00023172"/>
    </source>
</evidence>
<dbReference type="SUPFAM" id="SSF53098">
    <property type="entry name" value="Ribonuclease H-like"/>
    <property type="match status" value="1"/>
</dbReference>
<dbReference type="RefSeq" id="WP_086323949.1">
    <property type="nucleotide sequence ID" value="NZ_NGKW01000017.1"/>
</dbReference>